<keyword evidence="1" id="KW-0833">Ubl conjugation pathway</keyword>
<gene>
    <name evidence="4" type="ORF">DOTSEDRAFT_71068</name>
</gene>
<dbReference type="Pfam" id="PF00179">
    <property type="entry name" value="UQ_con"/>
    <property type="match status" value="1"/>
</dbReference>
<dbReference type="PROSITE" id="PS50127">
    <property type="entry name" value="UBC_2"/>
    <property type="match status" value="1"/>
</dbReference>
<feature type="region of interest" description="Disordered" evidence="2">
    <location>
        <begin position="375"/>
        <end position="413"/>
    </location>
</feature>
<protein>
    <recommendedName>
        <fullName evidence="3">UBC core domain-containing protein</fullName>
    </recommendedName>
</protein>
<dbReference type="InterPro" id="IPR016135">
    <property type="entry name" value="UBQ-conjugating_enzyme/RWD"/>
</dbReference>
<dbReference type="eggNOG" id="KOG0419">
    <property type="taxonomic scope" value="Eukaryota"/>
</dbReference>
<proteinExistence type="predicted"/>
<name>N1PS97_DOTSN</name>
<organism evidence="4 5">
    <name type="scientific">Dothistroma septosporum (strain NZE10 / CBS 128990)</name>
    <name type="common">Red band needle blight fungus</name>
    <name type="synonym">Mycosphaerella pini</name>
    <dbReference type="NCBI Taxonomy" id="675120"/>
    <lineage>
        <taxon>Eukaryota</taxon>
        <taxon>Fungi</taxon>
        <taxon>Dikarya</taxon>
        <taxon>Ascomycota</taxon>
        <taxon>Pezizomycotina</taxon>
        <taxon>Dothideomycetes</taxon>
        <taxon>Dothideomycetidae</taxon>
        <taxon>Mycosphaerellales</taxon>
        <taxon>Mycosphaerellaceae</taxon>
        <taxon>Dothistroma</taxon>
    </lineage>
</organism>
<dbReference type="SMART" id="SM00212">
    <property type="entry name" value="UBCc"/>
    <property type="match status" value="1"/>
</dbReference>
<dbReference type="HOGENOM" id="CLU_665679_0_0_1"/>
<dbReference type="AlphaFoldDB" id="N1PS97"/>
<sequence>MANSISLQTRLLQDIREIQEKPYPGIAVHLQDDQLTKACLVLLPQNEPPLHLTIHFTAQYPLDPPIIKIESAVTHPNVFNDYICINILNDHEAYTPAYSLKGICIQMLSFFASDHVDQMYGENGCVVDRKQWQARGSKNDPFGRCEGEDDFKCDKCGFGHANHANMERFQNGSTHAGLENTVMTGVEPDVTSNEAWQKKEQKLFLVDLPQEVILLFCDHLDEEALLSAARAWNGFGRVMRLYNIMRTRELQCFAFKQGFKALDLGIGVTINHTARGRHIASEFDLLSRLAYERYGVRQSIQGLRFVYWLPLPLSHSHWTRVRGDIDQRLDAIARANTIQGTLDKVINAFMNDIVIRLSHSAEEFEQRSIRLSGDEAPKSTLTPVGKGHRELLPPLPPSRLPSFRPYSHRHSCE</sequence>
<dbReference type="InterPro" id="IPR000608">
    <property type="entry name" value="UBC"/>
</dbReference>
<feature type="domain" description="UBC core" evidence="3">
    <location>
        <begin position="6"/>
        <end position="155"/>
    </location>
</feature>
<dbReference type="Gene3D" id="3.10.110.10">
    <property type="entry name" value="Ubiquitin Conjugating Enzyme"/>
    <property type="match status" value="1"/>
</dbReference>
<accession>N1PS97</accession>
<dbReference type="SUPFAM" id="SSF54495">
    <property type="entry name" value="UBC-like"/>
    <property type="match status" value="1"/>
</dbReference>
<dbReference type="PANTHER" id="PTHR24067">
    <property type="entry name" value="UBIQUITIN-CONJUGATING ENZYME E2"/>
    <property type="match status" value="1"/>
</dbReference>
<dbReference type="Proteomes" id="UP000016933">
    <property type="component" value="Unassembled WGS sequence"/>
</dbReference>
<dbReference type="STRING" id="675120.N1PS97"/>
<reference evidence="4 5" key="2">
    <citation type="journal article" date="2012" name="PLoS Pathog.">
        <title>Diverse lifestyles and strategies of plant pathogenesis encoded in the genomes of eighteen Dothideomycetes fungi.</title>
        <authorList>
            <person name="Ohm R.A."/>
            <person name="Feau N."/>
            <person name="Henrissat B."/>
            <person name="Schoch C.L."/>
            <person name="Horwitz B.A."/>
            <person name="Barry K.W."/>
            <person name="Condon B.J."/>
            <person name="Copeland A.C."/>
            <person name="Dhillon B."/>
            <person name="Glaser F."/>
            <person name="Hesse C.N."/>
            <person name="Kosti I."/>
            <person name="LaButti K."/>
            <person name="Lindquist E.A."/>
            <person name="Lucas S."/>
            <person name="Salamov A.A."/>
            <person name="Bradshaw R.E."/>
            <person name="Ciuffetti L."/>
            <person name="Hamelin R.C."/>
            <person name="Kema G.H.J."/>
            <person name="Lawrence C."/>
            <person name="Scott J.A."/>
            <person name="Spatafora J.W."/>
            <person name="Turgeon B.G."/>
            <person name="de Wit P.J.G.M."/>
            <person name="Zhong S."/>
            <person name="Goodwin S.B."/>
            <person name="Grigoriev I.V."/>
        </authorList>
    </citation>
    <scope>NUCLEOTIDE SEQUENCE [LARGE SCALE GENOMIC DNA]</scope>
    <source>
        <strain evidence="5">NZE10 / CBS 128990</strain>
    </source>
</reference>
<evidence type="ECO:0000313" key="4">
    <source>
        <dbReference type="EMBL" id="EME45235.1"/>
    </source>
</evidence>
<dbReference type="OrthoDB" id="109543at2759"/>
<evidence type="ECO:0000259" key="3">
    <source>
        <dbReference type="PROSITE" id="PS50127"/>
    </source>
</evidence>
<evidence type="ECO:0000313" key="5">
    <source>
        <dbReference type="Proteomes" id="UP000016933"/>
    </source>
</evidence>
<dbReference type="EMBL" id="KB446538">
    <property type="protein sequence ID" value="EME45235.1"/>
    <property type="molecule type" value="Genomic_DNA"/>
</dbReference>
<dbReference type="InterPro" id="IPR050113">
    <property type="entry name" value="Ub_conjugating_enzyme"/>
</dbReference>
<reference evidence="5" key="1">
    <citation type="journal article" date="2012" name="PLoS Genet.">
        <title>The genomes of the fungal plant pathogens Cladosporium fulvum and Dothistroma septosporum reveal adaptation to different hosts and lifestyles but also signatures of common ancestry.</title>
        <authorList>
            <person name="de Wit P.J.G.M."/>
            <person name="van der Burgt A."/>
            <person name="Oekmen B."/>
            <person name="Stergiopoulos I."/>
            <person name="Abd-Elsalam K.A."/>
            <person name="Aerts A.L."/>
            <person name="Bahkali A.H."/>
            <person name="Beenen H.G."/>
            <person name="Chettri P."/>
            <person name="Cox M.P."/>
            <person name="Datema E."/>
            <person name="de Vries R.P."/>
            <person name="Dhillon B."/>
            <person name="Ganley A.R."/>
            <person name="Griffiths S.A."/>
            <person name="Guo Y."/>
            <person name="Hamelin R.C."/>
            <person name="Henrissat B."/>
            <person name="Kabir M.S."/>
            <person name="Jashni M.K."/>
            <person name="Kema G."/>
            <person name="Klaubauf S."/>
            <person name="Lapidus A."/>
            <person name="Levasseur A."/>
            <person name="Lindquist E."/>
            <person name="Mehrabi R."/>
            <person name="Ohm R.A."/>
            <person name="Owen T.J."/>
            <person name="Salamov A."/>
            <person name="Schwelm A."/>
            <person name="Schijlen E."/>
            <person name="Sun H."/>
            <person name="van den Burg H.A."/>
            <person name="van Ham R.C.H.J."/>
            <person name="Zhang S."/>
            <person name="Goodwin S.B."/>
            <person name="Grigoriev I.V."/>
            <person name="Collemare J."/>
            <person name="Bradshaw R.E."/>
        </authorList>
    </citation>
    <scope>NUCLEOTIDE SEQUENCE [LARGE SCALE GENOMIC DNA]</scope>
    <source>
        <strain evidence="5">NZE10 / CBS 128990</strain>
    </source>
</reference>
<evidence type="ECO:0000256" key="2">
    <source>
        <dbReference type="SAM" id="MobiDB-lite"/>
    </source>
</evidence>
<keyword evidence="5" id="KW-1185">Reference proteome</keyword>
<evidence type="ECO:0000256" key="1">
    <source>
        <dbReference type="ARBA" id="ARBA00022786"/>
    </source>
</evidence>